<keyword evidence="1" id="KW-0472">Membrane</keyword>
<proteinExistence type="predicted"/>
<evidence type="ECO:0000256" key="1">
    <source>
        <dbReference type="SAM" id="Phobius"/>
    </source>
</evidence>
<dbReference type="Proteomes" id="UP000317043">
    <property type="component" value="Unassembled WGS sequence"/>
</dbReference>
<dbReference type="RefSeq" id="WP_142035153.1">
    <property type="nucleotide sequence ID" value="NZ_JBHTGS010000001.1"/>
</dbReference>
<gene>
    <name evidence="3" type="ORF">FB566_0859</name>
</gene>
<keyword evidence="1" id="KW-1133">Transmembrane helix</keyword>
<protein>
    <submittedName>
        <fullName evidence="3">Putative Flp pilus-assembly TadE/G-like protein</fullName>
    </submittedName>
</protein>
<feature type="transmembrane region" description="Helical" evidence="1">
    <location>
        <begin position="12"/>
        <end position="32"/>
    </location>
</feature>
<evidence type="ECO:0000259" key="2">
    <source>
        <dbReference type="Pfam" id="PF13400"/>
    </source>
</evidence>
<sequence>MTPTHTHRDAGYAAPFIVVLAIALIAVVGLVWDAGRALSDRTEAATIAQAAARAGVNQLDLTDYRTDGTQPRIDPAAAETAALAWITSNGLTGTATATPESITVTVTVETSPQLLSIIGVGPITGTSTATATVHHGEET</sequence>
<reference evidence="3 4" key="1">
    <citation type="submission" date="2019-06" db="EMBL/GenBank/DDBJ databases">
        <title>Sequencing the genomes of 1000 actinobacteria strains.</title>
        <authorList>
            <person name="Klenk H.-P."/>
        </authorList>
    </citation>
    <scope>NUCLEOTIDE SEQUENCE [LARGE SCALE GENOMIC DNA]</scope>
    <source>
        <strain evidence="3 4">DSM 45928</strain>
    </source>
</reference>
<keyword evidence="4" id="KW-1185">Reference proteome</keyword>
<evidence type="ECO:0000313" key="4">
    <source>
        <dbReference type="Proteomes" id="UP000317043"/>
    </source>
</evidence>
<dbReference type="Pfam" id="PF13400">
    <property type="entry name" value="Tad"/>
    <property type="match status" value="1"/>
</dbReference>
<name>A0A543AS04_9ACTN</name>
<evidence type="ECO:0000313" key="3">
    <source>
        <dbReference type="EMBL" id="TQL75361.1"/>
    </source>
</evidence>
<comment type="caution">
    <text evidence="3">The sequence shown here is derived from an EMBL/GenBank/DDBJ whole genome shotgun (WGS) entry which is preliminary data.</text>
</comment>
<feature type="domain" description="Putative Flp pilus-assembly TadG-like N-terminal" evidence="2">
    <location>
        <begin position="11"/>
        <end position="57"/>
    </location>
</feature>
<dbReference type="InterPro" id="IPR028087">
    <property type="entry name" value="Tad_N"/>
</dbReference>
<organism evidence="3 4">
    <name type="scientific">Stackebrandtia endophytica</name>
    <dbReference type="NCBI Taxonomy" id="1496996"/>
    <lineage>
        <taxon>Bacteria</taxon>
        <taxon>Bacillati</taxon>
        <taxon>Actinomycetota</taxon>
        <taxon>Actinomycetes</taxon>
        <taxon>Glycomycetales</taxon>
        <taxon>Glycomycetaceae</taxon>
        <taxon>Stackebrandtia</taxon>
    </lineage>
</organism>
<dbReference type="InParanoid" id="A0A543AS04"/>
<dbReference type="EMBL" id="VFOW01000001">
    <property type="protein sequence ID" value="TQL75361.1"/>
    <property type="molecule type" value="Genomic_DNA"/>
</dbReference>
<keyword evidence="1" id="KW-0812">Transmembrane</keyword>
<accession>A0A543AS04</accession>
<dbReference type="AlphaFoldDB" id="A0A543AS04"/>